<evidence type="ECO:0000256" key="1">
    <source>
        <dbReference type="SAM" id="MobiDB-lite"/>
    </source>
</evidence>
<evidence type="ECO:0000313" key="2">
    <source>
        <dbReference type="EMBL" id="WAZ60685.1"/>
    </source>
</evidence>
<accession>A0ABY7L842</accession>
<keyword evidence="3" id="KW-1185">Reference proteome</keyword>
<protein>
    <submittedName>
        <fullName evidence="2">Uncharacterized protein</fullName>
    </submittedName>
</protein>
<proteinExistence type="predicted"/>
<evidence type="ECO:0000313" key="3">
    <source>
        <dbReference type="Proteomes" id="UP001164536"/>
    </source>
</evidence>
<keyword evidence="2" id="KW-0614">Plasmid</keyword>
<dbReference type="EMBL" id="CP114569">
    <property type="protein sequence ID" value="WAZ60685.1"/>
    <property type="molecule type" value="Genomic_DNA"/>
</dbReference>
<name>A0ABY7L842_CITFR</name>
<sequence>MKLKQRDTLSQFVRDVCNHQMTILKDDGVYRHIRFQQPGTTCYYFDLITWPGYLTICGDMGTWTFSRTHDMFDFFARNTLEINTHYWSEKLEAGAGCSARELIAKSYDHDEFCSSLKELLSTYFEDDEDDEPDVDWNDDDDEPDVDWNDDDDEPDSDKSRIREIVRELCREDFNNDVLAYNAVYEADWPGCVDTWELCADISYKTYTSHFRWILFAIVWGISRYRAAPMIEKSMTTFLATREVYRG</sequence>
<gene>
    <name evidence="2" type="ORF">O4000_29155</name>
</gene>
<organism evidence="2 3">
    <name type="scientific">Citrobacter freundii</name>
    <dbReference type="NCBI Taxonomy" id="546"/>
    <lineage>
        <taxon>Bacteria</taxon>
        <taxon>Pseudomonadati</taxon>
        <taxon>Pseudomonadota</taxon>
        <taxon>Gammaproteobacteria</taxon>
        <taxon>Enterobacterales</taxon>
        <taxon>Enterobacteriaceae</taxon>
        <taxon>Citrobacter</taxon>
        <taxon>Citrobacter freundii complex</taxon>
    </lineage>
</organism>
<dbReference type="RefSeq" id="WP_269521574.1">
    <property type="nucleotide sequence ID" value="NZ_CP114569.1"/>
</dbReference>
<dbReference type="Proteomes" id="UP001164536">
    <property type="component" value="Plasmid unnamed5"/>
</dbReference>
<geneLocation type="plasmid" evidence="2 3">
    <name>unnamed5</name>
</geneLocation>
<feature type="compositionally biased region" description="Acidic residues" evidence="1">
    <location>
        <begin position="127"/>
        <end position="155"/>
    </location>
</feature>
<feature type="region of interest" description="Disordered" evidence="1">
    <location>
        <begin position="127"/>
        <end position="157"/>
    </location>
</feature>
<reference evidence="2" key="1">
    <citation type="submission" date="2022-12" db="EMBL/GenBank/DDBJ databases">
        <title>2953647.</title>
        <authorList>
            <person name="Hergert J."/>
            <person name="Casey R."/>
            <person name="Wagner J."/>
            <person name="Young E.L."/>
            <person name="Oakeson K.F."/>
        </authorList>
    </citation>
    <scope>NUCLEOTIDE SEQUENCE</scope>
    <source>
        <strain evidence="2">2953647</strain>
        <plasmid evidence="2">unnamed5</plasmid>
    </source>
</reference>